<accession>A0A1E8PW48</accession>
<dbReference type="OrthoDB" id="9151676at2"/>
<keyword evidence="3" id="KW-1185">Reference proteome</keyword>
<protein>
    <recommendedName>
        <fullName evidence="1">GAF domain-containing protein</fullName>
    </recommendedName>
</protein>
<dbReference type="InterPro" id="IPR029016">
    <property type="entry name" value="GAF-like_dom_sf"/>
</dbReference>
<dbReference type="AlphaFoldDB" id="A0A1E8PW48"/>
<reference evidence="2 3" key="1">
    <citation type="submission" date="2016-09" db="EMBL/GenBank/DDBJ databases">
        <title>genome sequence of Mycobacterium sp. 739 SCH.</title>
        <authorList>
            <person name="Greninger A.L."/>
            <person name="Qin X."/>
            <person name="Jerome K."/>
            <person name="Vora S."/>
            <person name="Quinn K."/>
        </authorList>
    </citation>
    <scope>NUCLEOTIDE SEQUENCE [LARGE SCALE GENOMIC DNA]</scope>
    <source>
        <strain evidence="2 3">SCH</strain>
    </source>
</reference>
<dbReference type="PANTHER" id="PTHR43102">
    <property type="entry name" value="SLR1143 PROTEIN"/>
    <property type="match status" value="1"/>
</dbReference>
<dbReference type="Pfam" id="PF01590">
    <property type="entry name" value="GAF"/>
    <property type="match status" value="1"/>
</dbReference>
<dbReference type="EMBL" id="MCHX01000113">
    <property type="protein sequence ID" value="OFJ50552.1"/>
    <property type="molecule type" value="Genomic_DNA"/>
</dbReference>
<dbReference type="SMART" id="SM00065">
    <property type="entry name" value="GAF"/>
    <property type="match status" value="1"/>
</dbReference>
<dbReference type="Proteomes" id="UP000178953">
    <property type="component" value="Unassembled WGS sequence"/>
</dbReference>
<feature type="domain" description="GAF" evidence="1">
    <location>
        <begin position="96"/>
        <end position="231"/>
    </location>
</feature>
<sequence>MAEFSSVDEQLDRALRSQAARAGVSVDVYVQRAVAERLLRDLQTSDDPESAELVDVLSRIDFGAEAGGLARTGLHPVLDDPARLKVLRDTGLLDSEPEPSYDRIVTMAVEALGVEAAAISLVDDHRQFFKAVLGLPEGVRETTLDRSVCRYAVSLGEPLVVEDARTDPVLHDHPAVTDGTLVSYAGVPLIDPTGHAVGTLCVWDTKPRQWSTGHVQILDDLAHVVSDRVFAAN</sequence>
<name>A0A1E8PW48_9MYCO</name>
<dbReference type="PANTHER" id="PTHR43102:SF2">
    <property type="entry name" value="GAF DOMAIN-CONTAINING PROTEIN"/>
    <property type="match status" value="1"/>
</dbReference>
<dbReference type="Gene3D" id="3.30.450.40">
    <property type="match status" value="1"/>
</dbReference>
<evidence type="ECO:0000313" key="2">
    <source>
        <dbReference type="EMBL" id="OFJ50552.1"/>
    </source>
</evidence>
<evidence type="ECO:0000259" key="1">
    <source>
        <dbReference type="SMART" id="SM00065"/>
    </source>
</evidence>
<comment type="caution">
    <text evidence="2">The sequence shown here is derived from an EMBL/GenBank/DDBJ whole genome shotgun (WGS) entry which is preliminary data.</text>
</comment>
<proteinExistence type="predicted"/>
<dbReference type="SUPFAM" id="SSF55781">
    <property type="entry name" value="GAF domain-like"/>
    <property type="match status" value="1"/>
</dbReference>
<evidence type="ECO:0000313" key="3">
    <source>
        <dbReference type="Proteomes" id="UP000178953"/>
    </source>
</evidence>
<gene>
    <name evidence="2" type="ORF">BEL07_27575</name>
</gene>
<dbReference type="InterPro" id="IPR003018">
    <property type="entry name" value="GAF"/>
</dbReference>
<dbReference type="RefSeq" id="WP_070356218.1">
    <property type="nucleotide sequence ID" value="NZ_CP043474.1"/>
</dbReference>
<organism evidence="2 3">
    <name type="scientific">Mycolicibacterium grossiae</name>
    <dbReference type="NCBI Taxonomy" id="1552759"/>
    <lineage>
        <taxon>Bacteria</taxon>
        <taxon>Bacillati</taxon>
        <taxon>Actinomycetota</taxon>
        <taxon>Actinomycetes</taxon>
        <taxon>Mycobacteriales</taxon>
        <taxon>Mycobacteriaceae</taxon>
        <taxon>Mycolicibacterium</taxon>
    </lineage>
</organism>